<reference evidence="1 2" key="1">
    <citation type="submission" date="2020-08" db="EMBL/GenBank/DDBJ databases">
        <title>Genomic Encyclopedia of Type Strains, Phase IV (KMG-IV): sequencing the most valuable type-strain genomes for metagenomic binning, comparative biology and taxonomic classification.</title>
        <authorList>
            <person name="Goeker M."/>
        </authorList>
    </citation>
    <scope>NUCLEOTIDE SEQUENCE [LARGE SCALE GENOMIC DNA]</scope>
    <source>
        <strain evidence="1 2">DSM 28570</strain>
    </source>
</reference>
<sequence length="127" mass="13861">MKISFEIIEGQRFASRGKEPDNIGILDSNGRTFVIQRGRDGVWSIPYSHSAAWYSDDDQNYAAENYDADEIAKIVGADGDLFGIAATFIDKGLSIGRQAGDFTLPEQSKGTALALHLAPVTIKARRL</sequence>
<accession>A0A840V9V5</accession>
<evidence type="ECO:0000313" key="1">
    <source>
        <dbReference type="EMBL" id="MBB5349701.1"/>
    </source>
</evidence>
<dbReference type="EMBL" id="JACHEO010000036">
    <property type="protein sequence ID" value="MBB5349701.1"/>
    <property type="molecule type" value="Genomic_DNA"/>
</dbReference>
<dbReference type="Proteomes" id="UP000539642">
    <property type="component" value="Unassembled WGS sequence"/>
</dbReference>
<keyword evidence="2" id="KW-1185">Reference proteome</keyword>
<gene>
    <name evidence="1" type="ORF">HNQ81_003458</name>
</gene>
<organism evidence="1 2">
    <name type="scientific">Desulfoprunum benzoelyticum</name>
    <dbReference type="NCBI Taxonomy" id="1506996"/>
    <lineage>
        <taxon>Bacteria</taxon>
        <taxon>Pseudomonadati</taxon>
        <taxon>Thermodesulfobacteriota</taxon>
        <taxon>Desulfobulbia</taxon>
        <taxon>Desulfobulbales</taxon>
        <taxon>Desulfobulbaceae</taxon>
        <taxon>Desulfoprunum</taxon>
    </lineage>
</organism>
<comment type="caution">
    <text evidence="1">The sequence shown here is derived from an EMBL/GenBank/DDBJ whole genome shotgun (WGS) entry which is preliminary data.</text>
</comment>
<dbReference type="AlphaFoldDB" id="A0A840V9V5"/>
<name>A0A840V9V5_9BACT</name>
<dbReference type="RefSeq" id="WP_183352546.1">
    <property type="nucleotide sequence ID" value="NZ_JACHEO010000036.1"/>
</dbReference>
<protein>
    <submittedName>
        <fullName evidence="1">Uncharacterized protein</fullName>
    </submittedName>
</protein>
<evidence type="ECO:0000313" key="2">
    <source>
        <dbReference type="Proteomes" id="UP000539642"/>
    </source>
</evidence>
<proteinExistence type="predicted"/>